<dbReference type="HOGENOM" id="CLU_2272642_0_0_11"/>
<organism evidence="1 2">
    <name type="scientific">Corynebacterium glyciniphilum AJ 3170</name>
    <dbReference type="NCBI Taxonomy" id="1404245"/>
    <lineage>
        <taxon>Bacteria</taxon>
        <taxon>Bacillati</taxon>
        <taxon>Actinomycetota</taxon>
        <taxon>Actinomycetes</taxon>
        <taxon>Mycobacteriales</taxon>
        <taxon>Corynebacteriaceae</taxon>
        <taxon>Corynebacterium</taxon>
    </lineage>
</organism>
<accession>X5DLN6</accession>
<sequence length="102" mass="10170">MSSVLGSPGVTLVSLASLVVMLAASPVLTGPNEEAVTPARTATVTVGDNASLADIAREHVPGASVGDAVARIASLNDIDKIGADDGHHAGAESTRQVVIPVY</sequence>
<evidence type="ECO:0000313" key="1">
    <source>
        <dbReference type="EMBL" id="AHW64028.1"/>
    </source>
</evidence>
<reference evidence="1 2" key="1">
    <citation type="journal article" date="2015" name="Int. J. Syst. Evol. Microbiol.">
        <title>Revisiting Corynebacterium glyciniphilum (ex Kubota et al., 1972) sp. nov., nom. rev., isolated from putrefied banana.</title>
        <authorList>
            <person name="Al-Dilaimi A."/>
            <person name="Bednarz H."/>
            <person name="Lomker A."/>
            <person name="Niehaus K."/>
            <person name="Kalinowski J."/>
            <person name="Ruckert C."/>
        </authorList>
    </citation>
    <scope>NUCLEOTIDE SEQUENCE [LARGE SCALE GENOMIC DNA]</scope>
    <source>
        <strain evidence="1">AJ 3170</strain>
    </source>
</reference>
<protein>
    <submittedName>
        <fullName evidence="1">Putative secreted protein</fullName>
    </submittedName>
</protein>
<keyword evidence="2" id="KW-1185">Reference proteome</keyword>
<gene>
    <name evidence="1" type="ORF">CGLY_07915</name>
</gene>
<proteinExistence type="predicted"/>
<name>X5DLN6_9CORY</name>
<dbReference type="Proteomes" id="UP000023703">
    <property type="component" value="Chromosome"/>
</dbReference>
<dbReference type="KEGG" id="cgy:CGLY_07915"/>
<dbReference type="AlphaFoldDB" id="X5DLN6"/>
<dbReference type="EMBL" id="CP006842">
    <property type="protein sequence ID" value="AHW64028.1"/>
    <property type="molecule type" value="Genomic_DNA"/>
</dbReference>
<evidence type="ECO:0000313" key="2">
    <source>
        <dbReference type="Proteomes" id="UP000023703"/>
    </source>
</evidence>